<name>A0A4Y7TCC0_COPMI</name>
<accession>A0A4Y7TCC0</accession>
<organism evidence="1 2">
    <name type="scientific">Coprinellus micaceus</name>
    <name type="common">Glistening ink-cap mushroom</name>
    <name type="synonym">Coprinus micaceus</name>
    <dbReference type="NCBI Taxonomy" id="71717"/>
    <lineage>
        <taxon>Eukaryota</taxon>
        <taxon>Fungi</taxon>
        <taxon>Dikarya</taxon>
        <taxon>Basidiomycota</taxon>
        <taxon>Agaricomycotina</taxon>
        <taxon>Agaricomycetes</taxon>
        <taxon>Agaricomycetidae</taxon>
        <taxon>Agaricales</taxon>
        <taxon>Agaricineae</taxon>
        <taxon>Psathyrellaceae</taxon>
        <taxon>Coprinellus</taxon>
    </lineage>
</organism>
<sequence length="335" mass="38597">MLSDIPVDVFLNILFLATPRASSYTQKGRQALIAVCLTCLKAWKEIIYNSTMCWTSFVLEMDYIIEFNDRVALIDRWFRRAGERKLSLLVEDRKGSEVENDDIVDVLVMPSATTQFKPAYKLFLKYSGSWERIVFRNARFSWVHGLFIFLERRGALPACFREVKHLGLKFYGHYLPNVLPLNHMPHIQRLGVQGRGDFMSFRSAYAGKWSRLRELEMGMVASVSVHMQILRECVNLTKLTIRGNSMFWYWENQGSLNQAGLLREAQDLPILLARLEELVFLGVIYTNAFLQDVTTPSLMILGMTKHTTSPLEDWETASDIPALLERSKCALQQLI</sequence>
<comment type="caution">
    <text evidence="1">The sequence shown here is derived from an EMBL/GenBank/DDBJ whole genome shotgun (WGS) entry which is preliminary data.</text>
</comment>
<evidence type="ECO:0000313" key="2">
    <source>
        <dbReference type="Proteomes" id="UP000298030"/>
    </source>
</evidence>
<evidence type="ECO:0008006" key="3">
    <source>
        <dbReference type="Google" id="ProtNLM"/>
    </source>
</evidence>
<dbReference type="EMBL" id="QPFP01000018">
    <property type="protein sequence ID" value="TEB31651.1"/>
    <property type="molecule type" value="Genomic_DNA"/>
</dbReference>
<dbReference type="Proteomes" id="UP000298030">
    <property type="component" value="Unassembled WGS sequence"/>
</dbReference>
<proteinExistence type="predicted"/>
<reference evidence="1 2" key="1">
    <citation type="journal article" date="2019" name="Nat. Ecol. Evol.">
        <title>Megaphylogeny resolves global patterns of mushroom evolution.</title>
        <authorList>
            <person name="Varga T."/>
            <person name="Krizsan K."/>
            <person name="Foldi C."/>
            <person name="Dima B."/>
            <person name="Sanchez-Garcia M."/>
            <person name="Sanchez-Ramirez S."/>
            <person name="Szollosi G.J."/>
            <person name="Szarkandi J.G."/>
            <person name="Papp V."/>
            <person name="Albert L."/>
            <person name="Andreopoulos W."/>
            <person name="Angelini C."/>
            <person name="Antonin V."/>
            <person name="Barry K.W."/>
            <person name="Bougher N.L."/>
            <person name="Buchanan P."/>
            <person name="Buyck B."/>
            <person name="Bense V."/>
            <person name="Catcheside P."/>
            <person name="Chovatia M."/>
            <person name="Cooper J."/>
            <person name="Damon W."/>
            <person name="Desjardin D."/>
            <person name="Finy P."/>
            <person name="Geml J."/>
            <person name="Haridas S."/>
            <person name="Hughes K."/>
            <person name="Justo A."/>
            <person name="Karasinski D."/>
            <person name="Kautmanova I."/>
            <person name="Kiss B."/>
            <person name="Kocsube S."/>
            <person name="Kotiranta H."/>
            <person name="LaButti K.M."/>
            <person name="Lechner B.E."/>
            <person name="Liimatainen K."/>
            <person name="Lipzen A."/>
            <person name="Lukacs Z."/>
            <person name="Mihaltcheva S."/>
            <person name="Morgado L.N."/>
            <person name="Niskanen T."/>
            <person name="Noordeloos M.E."/>
            <person name="Ohm R.A."/>
            <person name="Ortiz-Santana B."/>
            <person name="Ovrebo C."/>
            <person name="Racz N."/>
            <person name="Riley R."/>
            <person name="Savchenko A."/>
            <person name="Shiryaev A."/>
            <person name="Soop K."/>
            <person name="Spirin V."/>
            <person name="Szebenyi C."/>
            <person name="Tomsovsky M."/>
            <person name="Tulloss R.E."/>
            <person name="Uehling J."/>
            <person name="Grigoriev I.V."/>
            <person name="Vagvolgyi C."/>
            <person name="Papp T."/>
            <person name="Martin F.M."/>
            <person name="Miettinen O."/>
            <person name="Hibbett D.S."/>
            <person name="Nagy L.G."/>
        </authorList>
    </citation>
    <scope>NUCLEOTIDE SEQUENCE [LARGE SCALE GENOMIC DNA]</scope>
    <source>
        <strain evidence="1 2">FP101781</strain>
    </source>
</reference>
<protein>
    <recommendedName>
        <fullName evidence="3">F-box domain-containing protein</fullName>
    </recommendedName>
</protein>
<dbReference type="AlphaFoldDB" id="A0A4Y7TCC0"/>
<dbReference type="OrthoDB" id="2886368at2759"/>
<keyword evidence="2" id="KW-1185">Reference proteome</keyword>
<gene>
    <name evidence="1" type="ORF">FA13DRAFT_1732515</name>
</gene>
<evidence type="ECO:0000313" key="1">
    <source>
        <dbReference type="EMBL" id="TEB31651.1"/>
    </source>
</evidence>